<protein>
    <submittedName>
        <fullName evidence="2">Uncharacterized protein</fullName>
    </submittedName>
</protein>
<evidence type="ECO:0000313" key="2">
    <source>
        <dbReference type="EMBL" id="KAK7195597.1"/>
    </source>
</evidence>
<keyword evidence="3" id="KW-1185">Reference proteome</keyword>
<comment type="caution">
    <text evidence="2">The sequence shown here is derived from an EMBL/GenBank/DDBJ whole genome shotgun (WGS) entry which is preliminary data.</text>
</comment>
<feature type="compositionally biased region" description="Low complexity" evidence="1">
    <location>
        <begin position="197"/>
        <end position="214"/>
    </location>
</feature>
<proteinExistence type="predicted"/>
<feature type="compositionally biased region" description="Low complexity" evidence="1">
    <location>
        <begin position="362"/>
        <end position="371"/>
    </location>
</feature>
<dbReference type="EMBL" id="JAECZO010000057">
    <property type="protein sequence ID" value="KAK7195597.1"/>
    <property type="molecule type" value="Genomic_DNA"/>
</dbReference>
<organism evidence="2 3">
    <name type="scientific">Novymonas esmeraldas</name>
    <dbReference type="NCBI Taxonomy" id="1808958"/>
    <lineage>
        <taxon>Eukaryota</taxon>
        <taxon>Discoba</taxon>
        <taxon>Euglenozoa</taxon>
        <taxon>Kinetoplastea</taxon>
        <taxon>Metakinetoplastina</taxon>
        <taxon>Trypanosomatida</taxon>
        <taxon>Trypanosomatidae</taxon>
        <taxon>Novymonas</taxon>
    </lineage>
</organism>
<gene>
    <name evidence="2" type="ORF">NESM_000488400</name>
</gene>
<feature type="compositionally biased region" description="Basic and acidic residues" evidence="1">
    <location>
        <begin position="15"/>
        <end position="30"/>
    </location>
</feature>
<name>A0AAW0EQW2_9TRYP</name>
<feature type="compositionally biased region" description="Low complexity" evidence="1">
    <location>
        <begin position="159"/>
        <end position="182"/>
    </location>
</feature>
<evidence type="ECO:0000313" key="3">
    <source>
        <dbReference type="Proteomes" id="UP001430356"/>
    </source>
</evidence>
<feature type="compositionally biased region" description="Basic residues" evidence="1">
    <location>
        <begin position="759"/>
        <end position="768"/>
    </location>
</feature>
<feature type="compositionally biased region" description="Low complexity" evidence="1">
    <location>
        <begin position="253"/>
        <end position="269"/>
    </location>
</feature>
<feature type="region of interest" description="Disordered" evidence="1">
    <location>
        <begin position="1"/>
        <end position="214"/>
    </location>
</feature>
<evidence type="ECO:0000256" key="1">
    <source>
        <dbReference type="SAM" id="MobiDB-lite"/>
    </source>
</evidence>
<dbReference type="Proteomes" id="UP001430356">
    <property type="component" value="Unassembled WGS sequence"/>
</dbReference>
<feature type="compositionally biased region" description="Low complexity" evidence="1">
    <location>
        <begin position="418"/>
        <end position="428"/>
    </location>
</feature>
<feature type="compositionally biased region" description="Low complexity" evidence="1">
    <location>
        <begin position="53"/>
        <end position="101"/>
    </location>
</feature>
<sequence length="768" mass="76227">MPVAAAAVRRFRHGGGHDSDSSDSSDRGRGGDGAPVRARAGVPRSGPPPRDGSLSSLEVSTASSSHSSSPTRSALPASLRSAMAAAAAVTTSTTTAAAAAVKHTSHRMKARDSSSSSSSTGVSGNVPPTRLAASEGVVGGGAASPGARQPQPHHVGPESTSGAPPSAVSAASRASCTSSAPPRFAAAEGSFGFKESAAAPAAAEQTSALSPAAADAVRAPALIISSSSSASAAVGGTRTSDTAAPARGPPPLAGSTAAPSTAVAASPTVRVRALQTLPSSSSSSSSDGARPPPAVALPTRAAEEAVAEGSAPGVAPPPPPTAAAALSAVDEGVTGAGRPALSGPGGAVSFSRVGVQGRGSVPASALAAPSRPARRALPSEHTASAAPPPPPPPPPSLVHPVAPPEARLPTSAADGRTAAPRPQRQAPRLPHSTHSAVAVTLIEDDAATHRRRGSSPAAAATHAALEVTVPSPPLPTDARSCSPPHPDGTPSTSAPVAGALSRSAALAAAQRQREAALVIHDDRVPPAERRVRRHTGPVLSAPAAATAASASAPTDPVMACLLRRPRSTGVREESAWSRLECRPVLRVGVARVPSPPCDLSPWCGVPGPEEGGGSTADDLDGGDDVDDARRWLSSASRWGDAADATRRRGHRDPAPQPREAPAAMEARHPIGSVEVQRRRAERQQSCVGAGDAASPVLHIGGRRPAAMAHGTFALPAAAGTVHGRGAAQHTGRYGANATVPGGAGEAGGVDLLNYSGSRSRQRPQQRMH</sequence>
<feature type="compositionally biased region" description="Acidic residues" evidence="1">
    <location>
        <begin position="617"/>
        <end position="626"/>
    </location>
</feature>
<feature type="region of interest" description="Disordered" evidence="1">
    <location>
        <begin position="227"/>
        <end position="553"/>
    </location>
</feature>
<reference evidence="2 3" key="1">
    <citation type="journal article" date="2021" name="MBio">
        <title>A New Model Trypanosomatid, Novymonas esmeraldas: Genomic Perception of Its 'Candidatus Pandoraea novymonadis' Endosymbiont.</title>
        <authorList>
            <person name="Zakharova A."/>
            <person name="Saura A."/>
            <person name="Butenko A."/>
            <person name="Podesvova L."/>
            <person name="Warmusova S."/>
            <person name="Kostygov A.Y."/>
            <person name="Nenarokova A."/>
            <person name="Lukes J."/>
            <person name="Opperdoes F.R."/>
            <person name="Yurchenko V."/>
        </authorList>
    </citation>
    <scope>NUCLEOTIDE SEQUENCE [LARGE SCALE GENOMIC DNA]</scope>
    <source>
        <strain evidence="2 3">E262AT.01</strain>
    </source>
</reference>
<feature type="compositionally biased region" description="Low complexity" evidence="1">
    <location>
        <begin position="497"/>
        <end position="510"/>
    </location>
</feature>
<dbReference type="AlphaFoldDB" id="A0AAW0EQW2"/>
<feature type="compositionally biased region" description="Low complexity" evidence="1">
    <location>
        <begin position="540"/>
        <end position="553"/>
    </location>
</feature>
<accession>A0AAW0EQW2</accession>
<feature type="compositionally biased region" description="Pro residues" evidence="1">
    <location>
        <begin position="386"/>
        <end position="403"/>
    </location>
</feature>
<feature type="region of interest" description="Disordered" evidence="1">
    <location>
        <begin position="604"/>
        <end position="687"/>
    </location>
</feature>
<feature type="region of interest" description="Disordered" evidence="1">
    <location>
        <begin position="725"/>
        <end position="768"/>
    </location>
</feature>
<feature type="compositionally biased region" description="Basic and acidic residues" evidence="1">
    <location>
        <begin position="511"/>
        <end position="529"/>
    </location>
</feature>